<evidence type="ECO:0000313" key="5">
    <source>
        <dbReference type="EMBL" id="OJJ00081.1"/>
    </source>
</evidence>
<dbReference type="GeneID" id="63729972"/>
<feature type="region of interest" description="Disordered" evidence="1">
    <location>
        <begin position="768"/>
        <end position="796"/>
    </location>
</feature>
<dbReference type="OrthoDB" id="10251113at2759"/>
<dbReference type="SUPFAM" id="SSF50969">
    <property type="entry name" value="YVTN repeat-like/Quinoprotein amine dehydrogenase"/>
    <property type="match status" value="1"/>
</dbReference>
<feature type="compositionally biased region" description="Basic and acidic residues" evidence="1">
    <location>
        <begin position="203"/>
        <end position="212"/>
    </location>
</feature>
<protein>
    <recommendedName>
        <fullName evidence="7">Vacuolar import/degradation Vid27 C-terminal domain-containing protein</fullName>
    </recommendedName>
</protein>
<evidence type="ECO:0000256" key="1">
    <source>
        <dbReference type="SAM" id="MobiDB-lite"/>
    </source>
</evidence>
<evidence type="ECO:0008006" key="7">
    <source>
        <dbReference type="Google" id="ProtNLM"/>
    </source>
</evidence>
<dbReference type="GO" id="GO:0005634">
    <property type="term" value="C:nucleus"/>
    <property type="evidence" value="ECO:0007669"/>
    <property type="project" value="TreeGrafter"/>
</dbReference>
<dbReference type="STRING" id="1036611.A0A1L9PEX5"/>
<feature type="region of interest" description="Disordered" evidence="1">
    <location>
        <begin position="376"/>
        <end position="419"/>
    </location>
</feature>
<feature type="compositionally biased region" description="Acidic residues" evidence="1">
    <location>
        <begin position="376"/>
        <end position="395"/>
    </location>
</feature>
<gene>
    <name evidence="5" type="ORF">ASPVEDRAFT_51340</name>
</gene>
<dbReference type="Pfam" id="PF17747">
    <property type="entry name" value="VID27_PH"/>
    <property type="match status" value="1"/>
</dbReference>
<evidence type="ECO:0000259" key="4">
    <source>
        <dbReference type="Pfam" id="PF17748"/>
    </source>
</evidence>
<feature type="domain" description="Vacuolar import/degradation Vid27 C-terminal" evidence="2">
    <location>
        <begin position="421"/>
        <end position="773"/>
    </location>
</feature>
<feature type="compositionally biased region" description="Low complexity" evidence="1">
    <location>
        <begin position="180"/>
        <end position="189"/>
    </location>
</feature>
<dbReference type="VEuPathDB" id="FungiDB:ASPVEDRAFT_51340"/>
<dbReference type="InterPro" id="IPR013863">
    <property type="entry name" value="VID27_C"/>
</dbReference>
<dbReference type="InterPro" id="IPR040458">
    <property type="entry name" value="Vid27"/>
</dbReference>
<name>A0A1L9PEX5_ASPVE</name>
<organism evidence="5 6">
    <name type="scientific">Aspergillus versicolor CBS 583.65</name>
    <dbReference type="NCBI Taxonomy" id="1036611"/>
    <lineage>
        <taxon>Eukaryota</taxon>
        <taxon>Fungi</taxon>
        <taxon>Dikarya</taxon>
        <taxon>Ascomycota</taxon>
        <taxon>Pezizomycotina</taxon>
        <taxon>Eurotiomycetes</taxon>
        <taxon>Eurotiomycetidae</taxon>
        <taxon>Eurotiales</taxon>
        <taxon>Aspergillaceae</taxon>
        <taxon>Aspergillus</taxon>
        <taxon>Aspergillus subgen. Nidulantes</taxon>
    </lineage>
</organism>
<dbReference type="Pfam" id="PF17748">
    <property type="entry name" value="VID27_N"/>
    <property type="match status" value="1"/>
</dbReference>
<dbReference type="InterPro" id="IPR040979">
    <property type="entry name" value="Vid27_N"/>
</dbReference>
<sequence>MFMLRNVSKFIFGDSSKESIIDIPQGQLYLVRPLSPKGYSELIFKDAAASIRRTGQEFQYQLVIQRAYEEGEEELAEDDDGQGASDSLDKDEKAFLLDQNLHFRSEVREGSSKILAWRDLSGDVGDLFEFVCDPSAPSDKVATFELAAFQCQYERKYRRSAQRATEEELQEFSFQEERPIPSASPIASPTKTRTHSVASRDSAMVRDAEYTRSKKQLAAPAVTDEKTVAPPSATEPEARELLTKERAELHLFDFQTGTFVLQDSNVTATVTEVGDWRYWLQINGEDKDWLGQAVVADINPVFNFEYLSFIFNHYDEAGSAYSWLLRFKDQETEERFQQGLLQALWEQLNEVKWTKVKDNDKEYVLDAFQDLTMEDAEEAEKEEEEEEEEEEDDTNDGQRSEHYDSDEEQDDVVTRDADGNVNSQLAVGYKHDRSFVVRGSKIGVFKHTPDNNLEFSTNISKVETPKGKLFSPKKVMLHAEDSNLILQNNDNPNSLYRMDLEYGKIVDEWKVHDDIPVETFAPESKFSQMTSAQPFVGASNNALFRVDPRLAGNKLVDAELKQYASKNDFSALATTEKGYLAVASNKGDIRMFDRLGINAKTHIPALGEAIFGLDVSADGRWILATCRTYLLLIDSLQKDGKNEGKLGFERSFAKDSKPQPRRLGLTPAHVAQFQHETKKPISFTPARFNTGVDSEETSIVTATGPFIITWNLKKVVAGRKDPYTIKRYSEDVMADNFRFGSDKNVIVALPNEVNMVAKRALQRPTRESIAGPVTPSRRGTRWGSRLGRDDIVNSPY</sequence>
<evidence type="ECO:0000313" key="6">
    <source>
        <dbReference type="Proteomes" id="UP000184073"/>
    </source>
</evidence>
<dbReference type="GO" id="GO:0005737">
    <property type="term" value="C:cytoplasm"/>
    <property type="evidence" value="ECO:0007669"/>
    <property type="project" value="TreeGrafter"/>
</dbReference>
<feature type="domain" description="Vid27 N-terminal" evidence="4">
    <location>
        <begin position="1"/>
        <end position="173"/>
    </location>
</feature>
<dbReference type="EMBL" id="KV878127">
    <property type="protein sequence ID" value="OJJ00081.1"/>
    <property type="molecule type" value="Genomic_DNA"/>
</dbReference>
<feature type="compositionally biased region" description="Basic and acidic residues" evidence="1">
    <location>
        <begin position="786"/>
        <end position="796"/>
    </location>
</feature>
<dbReference type="PANTHER" id="PTHR31913:SF0">
    <property type="entry name" value="VACUOLAR IMPORT AND DEGRADATION PROTEIN 27"/>
    <property type="match status" value="1"/>
</dbReference>
<dbReference type="AlphaFoldDB" id="A0A1L9PEX5"/>
<dbReference type="InterPro" id="IPR040768">
    <property type="entry name" value="Vid27_PH"/>
</dbReference>
<feature type="region of interest" description="Disordered" evidence="1">
    <location>
        <begin position="168"/>
        <end position="237"/>
    </location>
</feature>
<reference evidence="6" key="1">
    <citation type="journal article" date="2017" name="Genome Biol.">
        <title>Comparative genomics reveals high biological diversity and specific adaptations in the industrially and medically important fungal genus Aspergillus.</title>
        <authorList>
            <person name="de Vries R.P."/>
            <person name="Riley R."/>
            <person name="Wiebenga A."/>
            <person name="Aguilar-Osorio G."/>
            <person name="Amillis S."/>
            <person name="Uchima C.A."/>
            <person name="Anderluh G."/>
            <person name="Asadollahi M."/>
            <person name="Askin M."/>
            <person name="Barry K."/>
            <person name="Battaglia E."/>
            <person name="Bayram O."/>
            <person name="Benocci T."/>
            <person name="Braus-Stromeyer S.A."/>
            <person name="Caldana C."/>
            <person name="Canovas D."/>
            <person name="Cerqueira G.C."/>
            <person name="Chen F."/>
            <person name="Chen W."/>
            <person name="Choi C."/>
            <person name="Clum A."/>
            <person name="Dos Santos R.A."/>
            <person name="Damasio A.R."/>
            <person name="Diallinas G."/>
            <person name="Emri T."/>
            <person name="Fekete E."/>
            <person name="Flipphi M."/>
            <person name="Freyberg S."/>
            <person name="Gallo A."/>
            <person name="Gournas C."/>
            <person name="Habgood R."/>
            <person name="Hainaut M."/>
            <person name="Harispe M.L."/>
            <person name="Henrissat B."/>
            <person name="Hilden K.S."/>
            <person name="Hope R."/>
            <person name="Hossain A."/>
            <person name="Karabika E."/>
            <person name="Karaffa L."/>
            <person name="Karanyi Z."/>
            <person name="Krasevec N."/>
            <person name="Kuo A."/>
            <person name="Kusch H."/>
            <person name="LaButti K."/>
            <person name="Lagendijk E.L."/>
            <person name="Lapidus A."/>
            <person name="Levasseur A."/>
            <person name="Lindquist E."/>
            <person name="Lipzen A."/>
            <person name="Logrieco A.F."/>
            <person name="MacCabe A."/>
            <person name="Maekelae M.R."/>
            <person name="Malavazi I."/>
            <person name="Melin P."/>
            <person name="Meyer V."/>
            <person name="Mielnichuk N."/>
            <person name="Miskei M."/>
            <person name="Molnar A.P."/>
            <person name="Mule G."/>
            <person name="Ngan C.Y."/>
            <person name="Orejas M."/>
            <person name="Orosz E."/>
            <person name="Ouedraogo J.P."/>
            <person name="Overkamp K.M."/>
            <person name="Park H.-S."/>
            <person name="Perrone G."/>
            <person name="Piumi F."/>
            <person name="Punt P.J."/>
            <person name="Ram A.F."/>
            <person name="Ramon A."/>
            <person name="Rauscher S."/>
            <person name="Record E."/>
            <person name="Riano-Pachon D.M."/>
            <person name="Robert V."/>
            <person name="Roehrig J."/>
            <person name="Ruller R."/>
            <person name="Salamov A."/>
            <person name="Salih N.S."/>
            <person name="Samson R.A."/>
            <person name="Sandor E."/>
            <person name="Sanguinetti M."/>
            <person name="Schuetze T."/>
            <person name="Sepcic K."/>
            <person name="Shelest E."/>
            <person name="Sherlock G."/>
            <person name="Sophianopoulou V."/>
            <person name="Squina F.M."/>
            <person name="Sun H."/>
            <person name="Susca A."/>
            <person name="Todd R.B."/>
            <person name="Tsang A."/>
            <person name="Unkles S.E."/>
            <person name="van de Wiele N."/>
            <person name="van Rossen-Uffink D."/>
            <person name="Oliveira J.V."/>
            <person name="Vesth T.C."/>
            <person name="Visser J."/>
            <person name="Yu J.-H."/>
            <person name="Zhou M."/>
            <person name="Andersen M.R."/>
            <person name="Archer D.B."/>
            <person name="Baker S.E."/>
            <person name="Benoit I."/>
            <person name="Brakhage A.A."/>
            <person name="Braus G.H."/>
            <person name="Fischer R."/>
            <person name="Frisvad J.C."/>
            <person name="Goldman G.H."/>
            <person name="Houbraken J."/>
            <person name="Oakley B."/>
            <person name="Pocsi I."/>
            <person name="Scazzocchio C."/>
            <person name="Seiboth B."/>
            <person name="vanKuyk P.A."/>
            <person name="Wortman J."/>
            <person name="Dyer P.S."/>
            <person name="Grigoriev I.V."/>
        </authorList>
    </citation>
    <scope>NUCLEOTIDE SEQUENCE [LARGE SCALE GENOMIC DNA]</scope>
    <source>
        <strain evidence="6">CBS 583.65</strain>
    </source>
</reference>
<dbReference type="InterPro" id="IPR011044">
    <property type="entry name" value="Quino_amine_DH_bsu"/>
</dbReference>
<proteinExistence type="predicted"/>
<evidence type="ECO:0000259" key="2">
    <source>
        <dbReference type="Pfam" id="PF08553"/>
    </source>
</evidence>
<feature type="domain" description="Vid27 PH-like" evidence="3">
    <location>
        <begin position="240"/>
        <end position="347"/>
    </location>
</feature>
<dbReference type="RefSeq" id="XP_040665843.1">
    <property type="nucleotide sequence ID" value="XM_040814461.1"/>
</dbReference>
<dbReference type="PANTHER" id="PTHR31913">
    <property type="entry name" value="VACUOLAR IMPORT AND DEGRADATION PROTEIN 27"/>
    <property type="match status" value="1"/>
</dbReference>
<accession>A0A1L9PEX5</accession>
<keyword evidence="6" id="KW-1185">Reference proteome</keyword>
<dbReference type="Pfam" id="PF08553">
    <property type="entry name" value="VID27"/>
    <property type="match status" value="1"/>
</dbReference>
<evidence type="ECO:0000259" key="3">
    <source>
        <dbReference type="Pfam" id="PF17747"/>
    </source>
</evidence>
<dbReference type="Proteomes" id="UP000184073">
    <property type="component" value="Unassembled WGS sequence"/>
</dbReference>